<reference evidence="1 2" key="1">
    <citation type="submission" date="2024-09" db="EMBL/GenBank/DDBJ databases">
        <authorList>
            <person name="Sun Q."/>
            <person name="Mori K."/>
        </authorList>
    </citation>
    <scope>NUCLEOTIDE SEQUENCE [LARGE SCALE GENOMIC DNA]</scope>
    <source>
        <strain evidence="1 2">JCM 13503</strain>
    </source>
</reference>
<evidence type="ECO:0000313" key="1">
    <source>
        <dbReference type="EMBL" id="MFB9992371.1"/>
    </source>
</evidence>
<sequence length="122" mass="14017">MSIVRSLVFVYNADGGILNGLKDLWVKTLRPQDYDCQLCAVTYGPLGMKREWRDFVRQLGPEVRFIHRDELRAEYGLDGVPLPAAFERHSDGTLQQWLSAAEMRSFATLNDLMRAVEQRLTD</sequence>
<dbReference type="RefSeq" id="WP_380009115.1">
    <property type="nucleotide sequence ID" value="NZ_JBHLYR010000031.1"/>
</dbReference>
<keyword evidence="2" id="KW-1185">Reference proteome</keyword>
<name>A0ABV6AXY5_9DEIO</name>
<dbReference type="Proteomes" id="UP001589733">
    <property type="component" value="Unassembled WGS sequence"/>
</dbReference>
<evidence type="ECO:0000313" key="2">
    <source>
        <dbReference type="Proteomes" id="UP001589733"/>
    </source>
</evidence>
<accession>A0ABV6AXY5</accession>
<protein>
    <recommendedName>
        <fullName evidence="3">GTPase</fullName>
    </recommendedName>
</protein>
<gene>
    <name evidence="1" type="ORF">ACFFLM_10385</name>
</gene>
<proteinExistence type="predicted"/>
<organism evidence="1 2">
    <name type="scientific">Deinococcus oregonensis</name>
    <dbReference type="NCBI Taxonomy" id="1805970"/>
    <lineage>
        <taxon>Bacteria</taxon>
        <taxon>Thermotogati</taxon>
        <taxon>Deinococcota</taxon>
        <taxon>Deinococci</taxon>
        <taxon>Deinococcales</taxon>
        <taxon>Deinococcaceae</taxon>
        <taxon>Deinococcus</taxon>
    </lineage>
</organism>
<evidence type="ECO:0008006" key="3">
    <source>
        <dbReference type="Google" id="ProtNLM"/>
    </source>
</evidence>
<dbReference type="EMBL" id="JBHLYR010000031">
    <property type="protein sequence ID" value="MFB9992371.1"/>
    <property type="molecule type" value="Genomic_DNA"/>
</dbReference>
<comment type="caution">
    <text evidence="1">The sequence shown here is derived from an EMBL/GenBank/DDBJ whole genome shotgun (WGS) entry which is preliminary data.</text>
</comment>